<dbReference type="AlphaFoldDB" id="A0A139WHR6"/>
<evidence type="ECO:0000313" key="2">
    <source>
        <dbReference type="Proteomes" id="UP000007266"/>
    </source>
</evidence>
<dbReference type="Proteomes" id="UP000007266">
    <property type="component" value="Linkage group 5"/>
</dbReference>
<protein>
    <submittedName>
        <fullName evidence="1">Uncharacterized protein</fullName>
    </submittedName>
</protein>
<dbReference type="EMBL" id="KQ971343">
    <property type="protein sequence ID" value="KYB27429.1"/>
    <property type="molecule type" value="Genomic_DNA"/>
</dbReference>
<reference evidence="1 2" key="1">
    <citation type="journal article" date="2008" name="Nature">
        <title>The genome of the model beetle and pest Tribolium castaneum.</title>
        <authorList>
            <consortium name="Tribolium Genome Sequencing Consortium"/>
            <person name="Richards S."/>
            <person name="Gibbs R.A."/>
            <person name="Weinstock G.M."/>
            <person name="Brown S.J."/>
            <person name="Denell R."/>
            <person name="Beeman R.W."/>
            <person name="Gibbs R."/>
            <person name="Beeman R.W."/>
            <person name="Brown S.J."/>
            <person name="Bucher G."/>
            <person name="Friedrich M."/>
            <person name="Grimmelikhuijzen C.J."/>
            <person name="Klingler M."/>
            <person name="Lorenzen M."/>
            <person name="Richards S."/>
            <person name="Roth S."/>
            <person name="Schroder R."/>
            <person name="Tautz D."/>
            <person name="Zdobnov E.M."/>
            <person name="Muzny D."/>
            <person name="Gibbs R.A."/>
            <person name="Weinstock G.M."/>
            <person name="Attaway T."/>
            <person name="Bell S."/>
            <person name="Buhay C.J."/>
            <person name="Chandrabose M.N."/>
            <person name="Chavez D."/>
            <person name="Clerk-Blankenburg K.P."/>
            <person name="Cree A."/>
            <person name="Dao M."/>
            <person name="Davis C."/>
            <person name="Chacko J."/>
            <person name="Dinh H."/>
            <person name="Dugan-Rocha S."/>
            <person name="Fowler G."/>
            <person name="Garner T.T."/>
            <person name="Garnes J."/>
            <person name="Gnirke A."/>
            <person name="Hawes A."/>
            <person name="Hernandez J."/>
            <person name="Hines S."/>
            <person name="Holder M."/>
            <person name="Hume J."/>
            <person name="Jhangiani S.N."/>
            <person name="Joshi V."/>
            <person name="Khan Z.M."/>
            <person name="Jackson L."/>
            <person name="Kovar C."/>
            <person name="Kowis A."/>
            <person name="Lee S."/>
            <person name="Lewis L.R."/>
            <person name="Margolis J."/>
            <person name="Morgan M."/>
            <person name="Nazareth L.V."/>
            <person name="Nguyen N."/>
            <person name="Okwuonu G."/>
            <person name="Parker D."/>
            <person name="Richards S."/>
            <person name="Ruiz S.J."/>
            <person name="Santibanez J."/>
            <person name="Savard J."/>
            <person name="Scherer S.E."/>
            <person name="Schneider B."/>
            <person name="Sodergren E."/>
            <person name="Tautz D."/>
            <person name="Vattahil S."/>
            <person name="Villasana D."/>
            <person name="White C.S."/>
            <person name="Wright R."/>
            <person name="Park Y."/>
            <person name="Beeman R.W."/>
            <person name="Lord J."/>
            <person name="Oppert B."/>
            <person name="Lorenzen M."/>
            <person name="Brown S."/>
            <person name="Wang L."/>
            <person name="Savard J."/>
            <person name="Tautz D."/>
            <person name="Richards S."/>
            <person name="Weinstock G."/>
            <person name="Gibbs R.A."/>
            <person name="Liu Y."/>
            <person name="Worley K."/>
            <person name="Weinstock G."/>
            <person name="Elsik C.G."/>
            <person name="Reese J.T."/>
            <person name="Elhaik E."/>
            <person name="Landan G."/>
            <person name="Graur D."/>
            <person name="Arensburger P."/>
            <person name="Atkinson P."/>
            <person name="Beeman R.W."/>
            <person name="Beidler J."/>
            <person name="Brown S.J."/>
            <person name="Demuth J.P."/>
            <person name="Drury D.W."/>
            <person name="Du Y.Z."/>
            <person name="Fujiwara H."/>
            <person name="Lorenzen M."/>
            <person name="Maselli V."/>
            <person name="Osanai M."/>
            <person name="Park Y."/>
            <person name="Robertson H.M."/>
            <person name="Tu Z."/>
            <person name="Wang J.J."/>
            <person name="Wang S."/>
            <person name="Richards S."/>
            <person name="Song H."/>
            <person name="Zhang L."/>
            <person name="Sodergren E."/>
            <person name="Werner D."/>
            <person name="Stanke M."/>
            <person name="Morgenstern B."/>
            <person name="Solovyev V."/>
            <person name="Kosarev P."/>
            <person name="Brown G."/>
            <person name="Chen H.C."/>
            <person name="Ermolaeva O."/>
            <person name="Hlavina W."/>
            <person name="Kapustin Y."/>
            <person name="Kiryutin B."/>
            <person name="Kitts P."/>
            <person name="Maglott D."/>
            <person name="Pruitt K."/>
            <person name="Sapojnikov V."/>
            <person name="Souvorov A."/>
            <person name="Mackey A.J."/>
            <person name="Waterhouse R.M."/>
            <person name="Wyder S."/>
            <person name="Zdobnov E.M."/>
            <person name="Zdobnov E.M."/>
            <person name="Wyder S."/>
            <person name="Kriventseva E.V."/>
            <person name="Kadowaki T."/>
            <person name="Bork P."/>
            <person name="Aranda M."/>
            <person name="Bao R."/>
            <person name="Beermann A."/>
            <person name="Berns N."/>
            <person name="Bolognesi R."/>
            <person name="Bonneton F."/>
            <person name="Bopp D."/>
            <person name="Brown S.J."/>
            <person name="Bucher G."/>
            <person name="Butts T."/>
            <person name="Chaumot A."/>
            <person name="Denell R.E."/>
            <person name="Ferrier D.E."/>
            <person name="Friedrich M."/>
            <person name="Gordon C.M."/>
            <person name="Jindra M."/>
            <person name="Klingler M."/>
            <person name="Lan Q."/>
            <person name="Lattorff H.M."/>
            <person name="Laudet V."/>
            <person name="von Levetsow C."/>
            <person name="Liu Z."/>
            <person name="Lutz R."/>
            <person name="Lynch J.A."/>
            <person name="da Fonseca R.N."/>
            <person name="Posnien N."/>
            <person name="Reuter R."/>
            <person name="Roth S."/>
            <person name="Savard J."/>
            <person name="Schinko J.B."/>
            <person name="Schmitt C."/>
            <person name="Schoppmeier M."/>
            <person name="Schroder R."/>
            <person name="Shippy T.D."/>
            <person name="Simonnet F."/>
            <person name="Marques-Souza H."/>
            <person name="Tautz D."/>
            <person name="Tomoyasu Y."/>
            <person name="Trauner J."/>
            <person name="Van der Zee M."/>
            <person name="Vervoort M."/>
            <person name="Wittkopp N."/>
            <person name="Wimmer E.A."/>
            <person name="Yang X."/>
            <person name="Jones A.K."/>
            <person name="Sattelle D.B."/>
            <person name="Ebert P.R."/>
            <person name="Nelson D."/>
            <person name="Scott J.G."/>
            <person name="Beeman R.W."/>
            <person name="Muthukrishnan S."/>
            <person name="Kramer K.J."/>
            <person name="Arakane Y."/>
            <person name="Beeman R.W."/>
            <person name="Zhu Q."/>
            <person name="Hogenkamp D."/>
            <person name="Dixit R."/>
            <person name="Oppert B."/>
            <person name="Jiang H."/>
            <person name="Zou Z."/>
            <person name="Marshall J."/>
            <person name="Elpidina E."/>
            <person name="Vinokurov K."/>
            <person name="Oppert C."/>
            <person name="Zou Z."/>
            <person name="Evans J."/>
            <person name="Lu Z."/>
            <person name="Zhao P."/>
            <person name="Sumathipala N."/>
            <person name="Altincicek B."/>
            <person name="Vilcinskas A."/>
            <person name="Williams M."/>
            <person name="Hultmark D."/>
            <person name="Hetru C."/>
            <person name="Jiang H."/>
            <person name="Grimmelikhuijzen C.J."/>
            <person name="Hauser F."/>
            <person name="Cazzamali G."/>
            <person name="Williamson M."/>
            <person name="Park Y."/>
            <person name="Li B."/>
            <person name="Tanaka Y."/>
            <person name="Predel R."/>
            <person name="Neupert S."/>
            <person name="Schachtner J."/>
            <person name="Verleyen P."/>
            <person name="Raible F."/>
            <person name="Bork P."/>
            <person name="Friedrich M."/>
            <person name="Walden K.K."/>
            <person name="Robertson H.M."/>
            <person name="Angeli S."/>
            <person name="Foret S."/>
            <person name="Bucher G."/>
            <person name="Schuetz S."/>
            <person name="Maleszka R."/>
            <person name="Wimmer E.A."/>
            <person name="Beeman R.W."/>
            <person name="Lorenzen M."/>
            <person name="Tomoyasu Y."/>
            <person name="Miller S.C."/>
            <person name="Grossmann D."/>
            <person name="Bucher G."/>
        </authorList>
    </citation>
    <scope>NUCLEOTIDE SEQUENCE [LARGE SCALE GENOMIC DNA]</scope>
    <source>
        <strain evidence="1 2">Georgia GA2</strain>
    </source>
</reference>
<proteinExistence type="predicted"/>
<evidence type="ECO:0000313" key="1">
    <source>
        <dbReference type="EMBL" id="KYB27429.1"/>
    </source>
</evidence>
<keyword evidence="2" id="KW-1185">Reference proteome</keyword>
<accession>A0A139WHR6</accession>
<dbReference type="InParanoid" id="A0A139WHR6"/>
<name>A0A139WHR6_TRICA</name>
<sequence length="57" mass="6719">MPKIITTISKCKTTTQGELQVQNEAFVFLLPHDFNYNFWRKSVFGSRRRRIANCGRI</sequence>
<reference evidence="1 2" key="2">
    <citation type="journal article" date="2010" name="Nucleic Acids Res.">
        <title>BeetleBase in 2010: revisions to provide comprehensive genomic information for Tribolium castaneum.</title>
        <authorList>
            <person name="Kim H.S."/>
            <person name="Murphy T."/>
            <person name="Xia J."/>
            <person name="Caragea D."/>
            <person name="Park Y."/>
            <person name="Beeman R.W."/>
            <person name="Lorenzen M.D."/>
            <person name="Butcher S."/>
            <person name="Manak J.R."/>
            <person name="Brown S.J."/>
        </authorList>
    </citation>
    <scope>GENOME REANNOTATION</scope>
    <source>
        <strain evidence="1 2">Georgia GA2</strain>
    </source>
</reference>
<organism evidence="1 2">
    <name type="scientific">Tribolium castaneum</name>
    <name type="common">Red flour beetle</name>
    <dbReference type="NCBI Taxonomy" id="7070"/>
    <lineage>
        <taxon>Eukaryota</taxon>
        <taxon>Metazoa</taxon>
        <taxon>Ecdysozoa</taxon>
        <taxon>Arthropoda</taxon>
        <taxon>Hexapoda</taxon>
        <taxon>Insecta</taxon>
        <taxon>Pterygota</taxon>
        <taxon>Neoptera</taxon>
        <taxon>Endopterygota</taxon>
        <taxon>Coleoptera</taxon>
        <taxon>Polyphaga</taxon>
        <taxon>Cucujiformia</taxon>
        <taxon>Tenebrionidae</taxon>
        <taxon>Tenebrionidae incertae sedis</taxon>
        <taxon>Tribolium</taxon>
    </lineage>
</organism>
<gene>
    <name evidence="1" type="primary">AUGUSTUS-3.0.2_33246</name>
    <name evidence="1" type="ORF">TcasGA2_TC033246</name>
</gene>